<organism evidence="22 23">
    <name type="scientific">Zizania palustris</name>
    <name type="common">Northern wild rice</name>
    <dbReference type="NCBI Taxonomy" id="103762"/>
    <lineage>
        <taxon>Eukaryota</taxon>
        <taxon>Viridiplantae</taxon>
        <taxon>Streptophyta</taxon>
        <taxon>Embryophyta</taxon>
        <taxon>Tracheophyta</taxon>
        <taxon>Spermatophyta</taxon>
        <taxon>Magnoliopsida</taxon>
        <taxon>Liliopsida</taxon>
        <taxon>Poales</taxon>
        <taxon>Poaceae</taxon>
        <taxon>BOP clade</taxon>
        <taxon>Oryzoideae</taxon>
        <taxon>Oryzeae</taxon>
        <taxon>Zizaniinae</taxon>
        <taxon>Zizania</taxon>
    </lineage>
</organism>
<reference evidence="22" key="2">
    <citation type="submission" date="2021-02" db="EMBL/GenBank/DDBJ databases">
        <authorList>
            <person name="Kimball J.A."/>
            <person name="Haas M.W."/>
            <person name="Macchietto M."/>
            <person name="Kono T."/>
            <person name="Duquette J."/>
            <person name="Shao M."/>
        </authorList>
    </citation>
    <scope>NUCLEOTIDE SEQUENCE</scope>
    <source>
        <tissue evidence="22">Fresh leaf tissue</tissue>
    </source>
</reference>
<dbReference type="InterPro" id="IPR001611">
    <property type="entry name" value="Leu-rich_rpt"/>
</dbReference>
<evidence type="ECO:0000256" key="12">
    <source>
        <dbReference type="ARBA" id="ARBA00022840"/>
    </source>
</evidence>
<dbReference type="Pfam" id="PF00069">
    <property type="entry name" value="Pkinase"/>
    <property type="match status" value="1"/>
</dbReference>
<dbReference type="InterPro" id="IPR008271">
    <property type="entry name" value="Ser/Thr_kinase_AS"/>
</dbReference>
<dbReference type="GO" id="GO:0005524">
    <property type="term" value="F:ATP binding"/>
    <property type="evidence" value="ECO:0007669"/>
    <property type="project" value="UniProtKB-UniRule"/>
</dbReference>
<dbReference type="InterPro" id="IPR000719">
    <property type="entry name" value="Prot_kinase_dom"/>
</dbReference>
<dbReference type="Pfam" id="PF00560">
    <property type="entry name" value="LRR_1"/>
    <property type="match status" value="3"/>
</dbReference>
<evidence type="ECO:0000256" key="1">
    <source>
        <dbReference type="ARBA" id="ARBA00004167"/>
    </source>
</evidence>
<dbReference type="PROSITE" id="PS00108">
    <property type="entry name" value="PROTEIN_KINASE_ST"/>
    <property type="match status" value="2"/>
</dbReference>
<keyword evidence="8" id="KW-0732">Signal</keyword>
<sequence length="1976" mass="216840">MGEGGTDEAKAGCDGGGRSWGGAARAVSDAWATDAPPAGALPTLLSHHRAVALPRPMAGPVDASPATRPPFVVRAAPRHGLLPAMPPCASQCSASLYLHYWMSSSSMRRNLGEDREELGPSPLTSSATVAPLQLVRPTVFRPFRRPYRRGAPLPSSPQRSAAHPRPTPSRASTGAATLRRLSPPDATPPHRLLPPIVEGSRLPAARFISIDCGLADGAGYRDDATNIMYTSDGQYIDRGSNAKIAASHQKATLLRQLGTVRTFPDGERSCYTLQPVVAGDKYLIRATFLYGNYDGLQSAQAGGKPLRFDLYLGANLWRHVNVLDEGHEYRFEAVHVAVSDFLWLCLVNIGEGTPFISALELRPINNTLYPYALKNQTNSLLYLYNYGPTTDEVIRYPDDPFDRIWVPYPYNTVLAFLQWLPETNTPSPPSYLHVLHPIELVSLTGNASRWYNFTRNGKYAYGPDKPDYQFDNYWYNHIGVQLDHYDYVFVQTENATLPPLINAAEIYSILELPTPMTDGVQAKAIVDIKGSYGVKRNWMGDPCSPKKYAWEGLSCSSTSANPTIISINLSSSGLKGQISDSFSAFGALKYLDLSCNGLTGRVPDFLAEIQSLMVLNLSWNNITGPIPVALIKKSNSGFLTLSVDCYDGTCVTPPVPPINKHNQTPIIIGASVAAVVALLIIILALFYIARLRVTRNNHTLEQRLPPYDAKEDVQPQPPVCPELRAFTYTQLKNITANFTRVIGRGGFGVVYLGHLEDGNEVAVKVCSQISYHGSKQFLTEAKSLSQVHHRNLVFLVGYCNDGDNLGLVYEYMTQGSLHDHLRGKTGIARILNWELRLKIALDATQGLDYLHTGCMMVHRDVKSSNILIDQNLHGKIADFGLVKIFGNDAQMSLVSTISGTPGYIDPEYQSTSTLSDKSDVYSFGVVLLEVVTGEPPIMNDQSRSHITDFVSQKLAKGALENIVDPRLQGDYDPNSMWKVIDLAVKCTARDSAQRPAMADVVTILKGCLAFESARALGKGRSTGTTEISDVSASQLVVVSGGVLHVAPSSGAWRAPRQGLISGVIYFVIALCMAILWSYCLLVFVLLAATDRVHVHSDPTTQGFISIDCGLEDGASYRDDVTNIMYTSDGQYIDRGSNAEIEASYKKATLPRQLGTVRTFPEGERSCYTLQPVVAGSKYLIRTTFLYGNYDGLQSTQAGGKPLLFDLYLGANLWQKVNVSDAGHEYRFEAVHVAVADFIWLCLVNIGEGMPFISTLELRPLNNTLYPYALNNQTNSQLYLYNYGPTNDEVIRYPDDPFDRIWVPYPYNTSVWTELTTTAPIEYGDENYFWAPRRVLQTAVTPLNSRVLAFLQSLPASYFIVLHPIELVSLTGNDSRWFNVTKNGKYLHGPVKPSYQLDSYLYSINSNLGANQVDHYDYALVQTENATLPPLINAAEVYSILELPTPMTDGVQAKAIMNIKGTYGVKGNWMGDPCSPKKYAWEGLSCSSTSANPTIISINLSSSGLKGQISDSFSAFRELKYLDLSCNGLTGRVPDFLAEIQSLLVLNLSWNNITGPIPDALLKKANSGFLTLSVDCYNSTCGPPPVPTKHNQAPIIIGASVAAVVALLIIILALFYIARLRVTRNNHTLEQRLPPYDAKEDVQPQPPVCPELRAFTYTQLKNITANFTRVIGRGGFGVVYLGHLEDGNEVAVKVCSQISYHGSKQFLTEAKSLSQVHHRNLVFLVGYCNDSDNLALVYEYMAQGSLHDHLRGKTGIARILNWELRLKIALDAAQGLDYLHTGCMMVHRDVKSSNILIDQNLHGKIADFGLVKIFGNDAQMSFVSTISGTPGYIDPEYQSTSTLSDKSDVYSFGVVLLEVVTGEPPVTNDQSRSHITDFVSQKLAKGALENIVDPRLQGDYDPNSMWKVIDVAVKCTARDSAQRPAMADVVIVLKGCLAFESSRAQGKRLTTEISDVSVSQVSVEPAPLSVSFGPSAR</sequence>
<feature type="binding site" evidence="18">
    <location>
        <position position="764"/>
    </location>
    <ligand>
        <name>ATP</name>
        <dbReference type="ChEBI" id="CHEBI:30616"/>
    </ligand>
</feature>
<evidence type="ECO:0000256" key="5">
    <source>
        <dbReference type="ARBA" id="ARBA00022614"/>
    </source>
</evidence>
<dbReference type="Pfam" id="PF07714">
    <property type="entry name" value="PK_Tyr_Ser-Thr"/>
    <property type="match status" value="1"/>
</dbReference>
<feature type="transmembrane region" description="Helical" evidence="20">
    <location>
        <begin position="666"/>
        <end position="688"/>
    </location>
</feature>
<evidence type="ECO:0000256" key="19">
    <source>
        <dbReference type="SAM" id="MobiDB-lite"/>
    </source>
</evidence>
<evidence type="ECO:0000256" key="20">
    <source>
        <dbReference type="SAM" id="Phobius"/>
    </source>
</evidence>
<evidence type="ECO:0000256" key="14">
    <source>
        <dbReference type="ARBA" id="ARBA00023136"/>
    </source>
</evidence>
<protein>
    <recommendedName>
        <fullName evidence="2">non-specific serine/threonine protein kinase</fullName>
        <ecNumber evidence="2">2.7.11.1</ecNumber>
    </recommendedName>
</protein>
<feature type="domain" description="Protein kinase" evidence="21">
    <location>
        <begin position="1664"/>
        <end position="1939"/>
    </location>
</feature>
<feature type="transmembrane region" description="Helical" evidence="20">
    <location>
        <begin position="1063"/>
        <end position="1088"/>
    </location>
</feature>
<dbReference type="PROSITE" id="PS50011">
    <property type="entry name" value="PROTEIN_KINASE_DOM"/>
    <property type="match status" value="2"/>
</dbReference>
<keyword evidence="9" id="KW-0677">Repeat</keyword>
<evidence type="ECO:0000256" key="6">
    <source>
        <dbReference type="ARBA" id="ARBA00022679"/>
    </source>
</evidence>
<dbReference type="FunFam" id="1.10.510.10:FF:000146">
    <property type="entry name" value="LRR receptor-like serine/threonine-protein kinase IOS1"/>
    <property type="match status" value="1"/>
</dbReference>
<dbReference type="PANTHER" id="PTHR45631:SF202">
    <property type="entry name" value="SENESCENCE-INDUCED RECEPTOR-LIKE SERINE_THREONINE-PROTEIN KINASE"/>
    <property type="match status" value="1"/>
</dbReference>
<dbReference type="PANTHER" id="PTHR45631">
    <property type="entry name" value="OS07G0107800 PROTEIN-RELATED"/>
    <property type="match status" value="1"/>
</dbReference>
<keyword evidence="10 18" id="KW-0547">Nucleotide-binding</keyword>
<reference evidence="22" key="1">
    <citation type="journal article" date="2021" name="bioRxiv">
        <title>Whole Genome Assembly and Annotation of Northern Wild Rice, Zizania palustris L., Supports a Whole Genome Duplication in the Zizania Genus.</title>
        <authorList>
            <person name="Haas M."/>
            <person name="Kono T."/>
            <person name="Macchietto M."/>
            <person name="Millas R."/>
            <person name="McGilp L."/>
            <person name="Shao M."/>
            <person name="Duquette J."/>
            <person name="Hirsch C.N."/>
            <person name="Kimball J."/>
        </authorList>
    </citation>
    <scope>NUCLEOTIDE SEQUENCE</scope>
    <source>
        <tissue evidence="22">Fresh leaf tissue</tissue>
    </source>
</reference>
<evidence type="ECO:0000259" key="21">
    <source>
        <dbReference type="PROSITE" id="PS50011"/>
    </source>
</evidence>
<evidence type="ECO:0000313" key="22">
    <source>
        <dbReference type="EMBL" id="KAG8077769.1"/>
    </source>
</evidence>
<evidence type="ECO:0000256" key="17">
    <source>
        <dbReference type="ARBA" id="ARBA00048679"/>
    </source>
</evidence>
<dbReference type="GO" id="GO:0004674">
    <property type="term" value="F:protein serine/threonine kinase activity"/>
    <property type="evidence" value="ECO:0007669"/>
    <property type="project" value="UniProtKB-KW"/>
</dbReference>
<keyword evidence="13 20" id="KW-1133">Transmembrane helix</keyword>
<gene>
    <name evidence="22" type="ORF">GUJ93_ZPchr0007g3952</name>
</gene>
<keyword evidence="14 20" id="KW-0472">Membrane</keyword>
<feature type="transmembrane region" description="Helical" evidence="20">
    <location>
        <begin position="1594"/>
        <end position="1616"/>
    </location>
</feature>
<dbReference type="Pfam" id="PF13516">
    <property type="entry name" value="LRR_6"/>
    <property type="match status" value="1"/>
</dbReference>
<keyword evidence="12 18" id="KW-0067">ATP-binding</keyword>
<evidence type="ECO:0000256" key="15">
    <source>
        <dbReference type="ARBA" id="ARBA00023170"/>
    </source>
</evidence>
<evidence type="ECO:0000256" key="2">
    <source>
        <dbReference type="ARBA" id="ARBA00012513"/>
    </source>
</evidence>
<keyword evidence="15" id="KW-0675">Receptor</keyword>
<dbReference type="FunFam" id="3.80.10.10:FF:000129">
    <property type="entry name" value="Leucine-rich repeat receptor-like kinase"/>
    <property type="match status" value="2"/>
</dbReference>
<keyword evidence="3" id="KW-0723">Serine/threonine-protein kinase</keyword>
<dbReference type="Pfam" id="PF12819">
    <property type="entry name" value="Malectin_like"/>
    <property type="match status" value="3"/>
</dbReference>
<evidence type="ECO:0000256" key="3">
    <source>
        <dbReference type="ARBA" id="ARBA00022527"/>
    </source>
</evidence>
<dbReference type="InterPro" id="IPR001245">
    <property type="entry name" value="Ser-Thr/Tyr_kinase_cat_dom"/>
</dbReference>
<comment type="subcellular location">
    <subcellularLocation>
        <location evidence="1">Membrane</location>
        <topology evidence="1">Single-pass membrane protein</topology>
    </subcellularLocation>
</comment>
<dbReference type="GO" id="GO:0016020">
    <property type="term" value="C:membrane"/>
    <property type="evidence" value="ECO:0007669"/>
    <property type="project" value="UniProtKB-SubCell"/>
</dbReference>
<dbReference type="SMART" id="SM00220">
    <property type="entry name" value="S_TKc"/>
    <property type="match status" value="2"/>
</dbReference>
<keyword evidence="7 20" id="KW-0812">Transmembrane</keyword>
<dbReference type="EMBL" id="JAAALK010000282">
    <property type="protein sequence ID" value="KAG8077769.1"/>
    <property type="molecule type" value="Genomic_DNA"/>
</dbReference>
<feature type="region of interest" description="Disordered" evidence="19">
    <location>
        <begin position="145"/>
        <end position="194"/>
    </location>
</feature>
<name>A0A8J5TE87_ZIZPA</name>
<keyword evidence="11" id="KW-0418">Kinase</keyword>
<feature type="domain" description="Protein kinase" evidence="21">
    <location>
        <begin position="736"/>
        <end position="1011"/>
    </location>
</feature>
<accession>A0A8J5TE87</accession>
<evidence type="ECO:0000256" key="10">
    <source>
        <dbReference type="ARBA" id="ARBA00022741"/>
    </source>
</evidence>
<comment type="catalytic activity">
    <reaction evidence="16">
        <text>L-threonyl-[protein] + ATP = O-phospho-L-threonyl-[protein] + ADP + H(+)</text>
        <dbReference type="Rhea" id="RHEA:46608"/>
        <dbReference type="Rhea" id="RHEA-COMP:11060"/>
        <dbReference type="Rhea" id="RHEA-COMP:11605"/>
        <dbReference type="ChEBI" id="CHEBI:15378"/>
        <dbReference type="ChEBI" id="CHEBI:30013"/>
        <dbReference type="ChEBI" id="CHEBI:30616"/>
        <dbReference type="ChEBI" id="CHEBI:61977"/>
        <dbReference type="ChEBI" id="CHEBI:456216"/>
        <dbReference type="EC" id="2.7.11.1"/>
    </reaction>
</comment>
<evidence type="ECO:0000256" key="11">
    <source>
        <dbReference type="ARBA" id="ARBA00022777"/>
    </source>
</evidence>
<keyword evidence="6" id="KW-0808">Transferase</keyword>
<dbReference type="PROSITE" id="PS00107">
    <property type="entry name" value="PROTEIN_KINASE_ATP"/>
    <property type="match status" value="2"/>
</dbReference>
<evidence type="ECO:0000256" key="9">
    <source>
        <dbReference type="ARBA" id="ARBA00022737"/>
    </source>
</evidence>
<evidence type="ECO:0000256" key="8">
    <source>
        <dbReference type="ARBA" id="ARBA00022729"/>
    </source>
</evidence>
<evidence type="ECO:0000256" key="4">
    <source>
        <dbReference type="ARBA" id="ARBA00022553"/>
    </source>
</evidence>
<dbReference type="Proteomes" id="UP000729402">
    <property type="component" value="Unassembled WGS sequence"/>
</dbReference>
<dbReference type="InterPro" id="IPR017441">
    <property type="entry name" value="Protein_kinase_ATP_BS"/>
</dbReference>
<evidence type="ECO:0000256" key="13">
    <source>
        <dbReference type="ARBA" id="ARBA00022989"/>
    </source>
</evidence>
<keyword evidence="23" id="KW-1185">Reference proteome</keyword>
<evidence type="ECO:0000256" key="18">
    <source>
        <dbReference type="PROSITE-ProRule" id="PRU10141"/>
    </source>
</evidence>
<proteinExistence type="predicted"/>
<comment type="caution">
    <text evidence="22">The sequence shown here is derived from an EMBL/GenBank/DDBJ whole genome shotgun (WGS) entry which is preliminary data.</text>
</comment>
<dbReference type="OrthoDB" id="2017114at2759"/>
<keyword evidence="4" id="KW-0597">Phosphoprotein</keyword>
<evidence type="ECO:0000256" key="7">
    <source>
        <dbReference type="ARBA" id="ARBA00022692"/>
    </source>
</evidence>
<dbReference type="CDD" id="cd14066">
    <property type="entry name" value="STKc_IRAK"/>
    <property type="match status" value="2"/>
</dbReference>
<evidence type="ECO:0000256" key="16">
    <source>
        <dbReference type="ARBA" id="ARBA00047899"/>
    </source>
</evidence>
<feature type="binding site" evidence="18">
    <location>
        <position position="1692"/>
    </location>
    <ligand>
        <name>ATP</name>
        <dbReference type="ChEBI" id="CHEBI:30616"/>
    </ligand>
</feature>
<dbReference type="InterPro" id="IPR024788">
    <property type="entry name" value="Malectin-like_Carb-bd_dom"/>
</dbReference>
<dbReference type="FunFam" id="1.10.510.10:FF:000095">
    <property type="entry name" value="protein STRUBBELIG-RECEPTOR FAMILY 8"/>
    <property type="match status" value="1"/>
</dbReference>
<comment type="catalytic activity">
    <reaction evidence="17">
        <text>L-seryl-[protein] + ATP = O-phospho-L-seryl-[protein] + ADP + H(+)</text>
        <dbReference type="Rhea" id="RHEA:17989"/>
        <dbReference type="Rhea" id="RHEA-COMP:9863"/>
        <dbReference type="Rhea" id="RHEA-COMP:11604"/>
        <dbReference type="ChEBI" id="CHEBI:15378"/>
        <dbReference type="ChEBI" id="CHEBI:29999"/>
        <dbReference type="ChEBI" id="CHEBI:30616"/>
        <dbReference type="ChEBI" id="CHEBI:83421"/>
        <dbReference type="ChEBI" id="CHEBI:456216"/>
        <dbReference type="EC" id="2.7.11.1"/>
    </reaction>
</comment>
<dbReference type="EC" id="2.7.11.1" evidence="2"/>
<evidence type="ECO:0000313" key="23">
    <source>
        <dbReference type="Proteomes" id="UP000729402"/>
    </source>
</evidence>
<keyword evidence="5" id="KW-0433">Leucine-rich repeat</keyword>